<dbReference type="Gene3D" id="3.30.450.40">
    <property type="match status" value="1"/>
</dbReference>
<keyword evidence="4" id="KW-0238">DNA-binding</keyword>
<dbReference type="Gene3D" id="1.10.8.60">
    <property type="match status" value="1"/>
</dbReference>
<dbReference type="InterPro" id="IPR009057">
    <property type="entry name" value="Homeodomain-like_sf"/>
</dbReference>
<dbReference type="PRINTS" id="PR01590">
    <property type="entry name" value="HTHFIS"/>
</dbReference>
<accession>A0A4R1GIQ6</accession>
<dbReference type="RefSeq" id="WP_132290824.1">
    <property type="nucleotide sequence ID" value="NZ_SMFU01000008.1"/>
</dbReference>
<evidence type="ECO:0000256" key="1">
    <source>
        <dbReference type="ARBA" id="ARBA00022741"/>
    </source>
</evidence>
<evidence type="ECO:0000256" key="3">
    <source>
        <dbReference type="ARBA" id="ARBA00023015"/>
    </source>
</evidence>
<dbReference type="PROSITE" id="PS50045">
    <property type="entry name" value="SIGMA54_INTERACT_4"/>
    <property type="match status" value="1"/>
</dbReference>
<dbReference type="Gene3D" id="1.10.10.60">
    <property type="entry name" value="Homeodomain-like"/>
    <property type="match status" value="1"/>
</dbReference>
<evidence type="ECO:0000256" key="4">
    <source>
        <dbReference type="ARBA" id="ARBA00023125"/>
    </source>
</evidence>
<dbReference type="GO" id="GO:0006355">
    <property type="term" value="P:regulation of DNA-templated transcription"/>
    <property type="evidence" value="ECO:0007669"/>
    <property type="project" value="InterPro"/>
</dbReference>
<dbReference type="InterPro" id="IPR003593">
    <property type="entry name" value="AAA+_ATPase"/>
</dbReference>
<dbReference type="Pfam" id="PF02954">
    <property type="entry name" value="HTH_8"/>
    <property type="match status" value="1"/>
</dbReference>
<dbReference type="PROSITE" id="PS00688">
    <property type="entry name" value="SIGMA54_INTERACT_3"/>
    <property type="match status" value="1"/>
</dbReference>
<keyword evidence="3" id="KW-0805">Transcription regulation</keyword>
<dbReference type="AlphaFoldDB" id="A0A4R1GIQ6"/>
<keyword evidence="5" id="KW-0804">Transcription</keyword>
<evidence type="ECO:0000256" key="2">
    <source>
        <dbReference type="ARBA" id="ARBA00022840"/>
    </source>
</evidence>
<proteinExistence type="predicted"/>
<dbReference type="Pfam" id="PF00158">
    <property type="entry name" value="Sigma54_activat"/>
    <property type="match status" value="1"/>
</dbReference>
<evidence type="ECO:0000313" key="7">
    <source>
        <dbReference type="EMBL" id="TCK06993.1"/>
    </source>
</evidence>
<gene>
    <name evidence="7" type="ORF">CLV83_1843</name>
</gene>
<dbReference type="PANTHER" id="PTHR32071">
    <property type="entry name" value="TRANSCRIPTIONAL REGULATORY PROTEIN"/>
    <property type="match status" value="1"/>
</dbReference>
<dbReference type="InterPro" id="IPR025944">
    <property type="entry name" value="Sigma_54_int_dom_CS"/>
</dbReference>
<dbReference type="SMART" id="SM00382">
    <property type="entry name" value="AAA"/>
    <property type="match status" value="1"/>
</dbReference>
<sequence>MHSISVIRSEFAKGDYSAARMLDHPVYESWQRCSSNKLSMDGGVDYGFLSHQQLGDTLLQHKPLLDSASDPLERLYRSLGGAGWSVLFTDRNCHALRVYPSKNVSEPGIAKAFRQGAVLSEELIGTSAMSCAMASQRFVRVFGQEHYKSFHSSFNCAASPVFDPQGFVCASVDITNEAPNRDNGAFFLLEACARNIQNELIRTLPEAIVVELQVAGNQFGGDSLVLAFGYDQSVTGGNQVSQNFFGLDLRSSRVSFDDLFDEAFAVLFDRGLLRDEPFQLTLRGGIRLFGRVINADEKESTRSYAARASLFDRSESVDIEGDSVPNRSSRFYFGDQRVEAALKSSLNAVARLPVLLLGESGVGKDVMARMIHDASYAGNGAFVSLNCASIPESLIESELFGYDSGAFTGASKTGQMGKIQQADGGTLFLDEIGDMPPALQTRLLRVLETREVIRLGASKPVKVNFQLICATNRDLSAAINSGLFRQDLFYRINGYELQIPALRERADIVGVAQSILDEVAAPGRAFAASARSLIDAYAWPGNVRELRNAIIFADTQTPTGQAIEAKDFPPALQQQITPSVQDFTITYESTVVNGDGQLKNACDDLILKAIDECGGNMTQAAKQLGIGRATLYRKLAKIKH</sequence>
<evidence type="ECO:0000313" key="8">
    <source>
        <dbReference type="Proteomes" id="UP000294546"/>
    </source>
</evidence>
<evidence type="ECO:0000256" key="5">
    <source>
        <dbReference type="ARBA" id="ARBA00023163"/>
    </source>
</evidence>
<dbReference type="Pfam" id="PF25601">
    <property type="entry name" value="AAA_lid_14"/>
    <property type="match status" value="1"/>
</dbReference>
<dbReference type="PROSITE" id="PS00676">
    <property type="entry name" value="SIGMA54_INTERACT_2"/>
    <property type="match status" value="1"/>
</dbReference>
<dbReference type="CDD" id="cd00009">
    <property type="entry name" value="AAA"/>
    <property type="match status" value="1"/>
</dbReference>
<dbReference type="SUPFAM" id="SSF46689">
    <property type="entry name" value="Homeodomain-like"/>
    <property type="match status" value="1"/>
</dbReference>
<dbReference type="InterPro" id="IPR002197">
    <property type="entry name" value="HTH_Fis"/>
</dbReference>
<dbReference type="Gene3D" id="3.40.50.300">
    <property type="entry name" value="P-loop containing nucleotide triphosphate hydrolases"/>
    <property type="match status" value="1"/>
</dbReference>
<dbReference type="InterPro" id="IPR029016">
    <property type="entry name" value="GAF-like_dom_sf"/>
</dbReference>
<feature type="domain" description="Sigma-54 factor interaction" evidence="6">
    <location>
        <begin position="348"/>
        <end position="555"/>
    </location>
</feature>
<keyword evidence="1" id="KW-0547">Nucleotide-binding</keyword>
<comment type="caution">
    <text evidence="7">The sequence shown here is derived from an EMBL/GenBank/DDBJ whole genome shotgun (WGS) entry which is preliminary data.</text>
</comment>
<keyword evidence="2" id="KW-0067">ATP-binding</keyword>
<protein>
    <submittedName>
        <fullName evidence="7">GAF modulated Fis family sigma54 specific transcriptional regulator</fullName>
    </submittedName>
</protein>
<reference evidence="7 8" key="1">
    <citation type="submission" date="2019-03" db="EMBL/GenBank/DDBJ databases">
        <title>Genomic Encyclopedia of Archaeal and Bacterial Type Strains, Phase II (KMG-II): from individual species to whole genera.</title>
        <authorList>
            <person name="Goeker M."/>
        </authorList>
    </citation>
    <scope>NUCLEOTIDE SEQUENCE [LARGE SCALE GENOMIC DNA]</scope>
    <source>
        <strain evidence="7 8">DSM 27697</strain>
    </source>
</reference>
<dbReference type="GO" id="GO:0043565">
    <property type="term" value="F:sequence-specific DNA binding"/>
    <property type="evidence" value="ECO:0007669"/>
    <property type="project" value="InterPro"/>
</dbReference>
<dbReference type="EMBL" id="SMFU01000008">
    <property type="protein sequence ID" value="TCK06993.1"/>
    <property type="molecule type" value="Genomic_DNA"/>
</dbReference>
<dbReference type="PANTHER" id="PTHR32071:SF77">
    <property type="entry name" value="TRANSCRIPTIONAL REGULATORY PROTEIN"/>
    <property type="match status" value="1"/>
</dbReference>
<dbReference type="Proteomes" id="UP000294546">
    <property type="component" value="Unassembled WGS sequence"/>
</dbReference>
<organism evidence="7 8">
    <name type="scientific">Marinobacterium mangrovicola</name>
    <dbReference type="NCBI Taxonomy" id="1476959"/>
    <lineage>
        <taxon>Bacteria</taxon>
        <taxon>Pseudomonadati</taxon>
        <taxon>Pseudomonadota</taxon>
        <taxon>Gammaproteobacteria</taxon>
        <taxon>Oceanospirillales</taxon>
        <taxon>Oceanospirillaceae</taxon>
        <taxon>Marinobacterium</taxon>
    </lineage>
</organism>
<dbReference type="OrthoDB" id="9804019at2"/>
<dbReference type="InterPro" id="IPR058031">
    <property type="entry name" value="AAA_lid_NorR"/>
</dbReference>
<dbReference type="GO" id="GO:0005524">
    <property type="term" value="F:ATP binding"/>
    <property type="evidence" value="ECO:0007669"/>
    <property type="project" value="UniProtKB-KW"/>
</dbReference>
<dbReference type="FunFam" id="3.40.50.300:FF:000006">
    <property type="entry name" value="DNA-binding transcriptional regulator NtrC"/>
    <property type="match status" value="1"/>
</dbReference>
<name>A0A4R1GIQ6_9GAMM</name>
<dbReference type="PROSITE" id="PS00675">
    <property type="entry name" value="SIGMA54_INTERACT_1"/>
    <property type="match status" value="1"/>
</dbReference>
<dbReference type="SUPFAM" id="SSF52540">
    <property type="entry name" value="P-loop containing nucleoside triphosphate hydrolases"/>
    <property type="match status" value="1"/>
</dbReference>
<evidence type="ECO:0000259" key="6">
    <source>
        <dbReference type="PROSITE" id="PS50045"/>
    </source>
</evidence>
<dbReference type="InterPro" id="IPR027417">
    <property type="entry name" value="P-loop_NTPase"/>
</dbReference>
<keyword evidence="8" id="KW-1185">Reference proteome</keyword>
<dbReference type="InterPro" id="IPR025943">
    <property type="entry name" value="Sigma_54_int_dom_ATP-bd_2"/>
</dbReference>
<dbReference type="InterPro" id="IPR025662">
    <property type="entry name" value="Sigma_54_int_dom_ATP-bd_1"/>
</dbReference>
<dbReference type="InterPro" id="IPR002078">
    <property type="entry name" value="Sigma_54_int"/>
</dbReference>